<gene>
    <name evidence="2" type="ORF">Fadolivirus_1_720</name>
</gene>
<reference evidence="2 3" key="1">
    <citation type="submission" date="2020-04" db="EMBL/GenBank/DDBJ databases">
        <title>Advantages and limits of metagenomic assembly and binning of a giant virus.</title>
        <authorList>
            <person name="Schulz F."/>
            <person name="Andreani J."/>
            <person name="Francis R."/>
            <person name="Boudjemaa H."/>
            <person name="Bou Khalil J.Y."/>
            <person name="Lee J."/>
            <person name="La Scola B."/>
            <person name="Woyke T."/>
        </authorList>
    </citation>
    <scope>NUCLEOTIDE SEQUENCE [LARGE SCALE GENOMIC DNA]</scope>
    <source>
        <strain evidence="2 3">FV1/VV64</strain>
    </source>
</reference>
<evidence type="ECO:0000259" key="1">
    <source>
        <dbReference type="PROSITE" id="PS50053"/>
    </source>
</evidence>
<evidence type="ECO:0000313" key="3">
    <source>
        <dbReference type="Proteomes" id="UP001162001"/>
    </source>
</evidence>
<sequence>MLLIIHCITSNNYIYKDFVMDIDPDNYVEAIAHEIRNRHNIPISNQRLIYKNTVLKFNNMVKTYGISDHDTIDFAIFFVRNGNMVDL</sequence>
<dbReference type="InterPro" id="IPR000626">
    <property type="entry name" value="Ubiquitin-like_dom"/>
</dbReference>
<organism evidence="2 3">
    <name type="scientific">Fadolivirus FV1/VV64</name>
    <dbReference type="NCBI Taxonomy" id="3070911"/>
    <lineage>
        <taxon>Viruses</taxon>
        <taxon>Varidnaviria</taxon>
        <taxon>Bamfordvirae</taxon>
        <taxon>Nucleocytoviricota</taxon>
        <taxon>Megaviricetes</taxon>
        <taxon>Imitervirales</taxon>
        <taxon>Mimiviridae</taxon>
        <taxon>Klosneuvirinae</taxon>
        <taxon>Fadolivirus</taxon>
        <taxon>Fadolivirus algeromassiliense</taxon>
    </lineage>
</organism>
<evidence type="ECO:0000313" key="2">
    <source>
        <dbReference type="EMBL" id="QKF94178.1"/>
    </source>
</evidence>
<accession>A0A7D3R225</accession>
<proteinExistence type="predicted"/>
<keyword evidence="3" id="KW-1185">Reference proteome</keyword>
<dbReference type="SUPFAM" id="SSF54236">
    <property type="entry name" value="Ubiquitin-like"/>
    <property type="match status" value="1"/>
</dbReference>
<feature type="domain" description="Ubiquitin-like" evidence="1">
    <location>
        <begin position="1"/>
        <end position="76"/>
    </location>
</feature>
<dbReference type="Pfam" id="PF00240">
    <property type="entry name" value="ubiquitin"/>
    <property type="match status" value="1"/>
</dbReference>
<dbReference type="Gene3D" id="3.10.20.90">
    <property type="entry name" value="Phosphatidylinositol 3-kinase Catalytic Subunit, Chain A, domain 1"/>
    <property type="match status" value="1"/>
</dbReference>
<dbReference type="InterPro" id="IPR029071">
    <property type="entry name" value="Ubiquitin-like_domsf"/>
</dbReference>
<name>A0A7D3R225_9VIRU</name>
<dbReference type="EMBL" id="MT418680">
    <property type="protein sequence ID" value="QKF94178.1"/>
    <property type="molecule type" value="Genomic_DNA"/>
</dbReference>
<protein>
    <submittedName>
        <fullName evidence="2">Ubiquitin-like protein</fullName>
    </submittedName>
</protein>
<dbReference type="Proteomes" id="UP001162001">
    <property type="component" value="Segment"/>
</dbReference>
<dbReference type="PROSITE" id="PS50053">
    <property type="entry name" value="UBIQUITIN_2"/>
    <property type="match status" value="1"/>
</dbReference>